<evidence type="ECO:0000256" key="6">
    <source>
        <dbReference type="ARBA" id="ARBA00022691"/>
    </source>
</evidence>
<keyword evidence="3" id="KW-0698">rRNA processing</keyword>
<feature type="region of interest" description="Disordered" evidence="9">
    <location>
        <begin position="548"/>
        <end position="650"/>
    </location>
</feature>
<dbReference type="InterPro" id="IPR029063">
    <property type="entry name" value="SAM-dependent_MTases_sf"/>
</dbReference>
<dbReference type="Pfam" id="PF07780">
    <property type="entry name" value="Spb1_C"/>
    <property type="match status" value="1"/>
</dbReference>
<evidence type="ECO:0008006" key="15">
    <source>
        <dbReference type="Google" id="ProtNLM"/>
    </source>
</evidence>
<dbReference type="Pfam" id="PF11861">
    <property type="entry name" value="DUF3381"/>
    <property type="match status" value="1"/>
</dbReference>
<feature type="region of interest" description="Disordered" evidence="9">
    <location>
        <begin position="681"/>
        <end position="868"/>
    </location>
</feature>
<keyword evidence="4" id="KW-0489">Methyltransferase</keyword>
<dbReference type="SUPFAM" id="SSF53335">
    <property type="entry name" value="S-adenosyl-L-methionine-dependent methyltransferases"/>
    <property type="match status" value="1"/>
</dbReference>
<evidence type="ECO:0000259" key="12">
    <source>
        <dbReference type="Pfam" id="PF11861"/>
    </source>
</evidence>
<protein>
    <recommendedName>
        <fullName evidence="15">2'-O-ribose RNA methyltransferase SPB1 homolog</fullName>
    </recommendedName>
</protein>
<keyword evidence="2" id="KW-0690">Ribosome biogenesis</keyword>
<evidence type="ECO:0000259" key="11">
    <source>
        <dbReference type="Pfam" id="PF07780"/>
    </source>
</evidence>
<dbReference type="EMBL" id="JALLAZ020000231">
    <property type="protein sequence ID" value="KAL3800050.1"/>
    <property type="molecule type" value="Genomic_DNA"/>
</dbReference>
<feature type="coiled-coil region" evidence="8">
    <location>
        <begin position="403"/>
        <end position="430"/>
    </location>
</feature>
<feature type="domain" description="Ribosomal RNA methyltransferase FtsJ" evidence="10">
    <location>
        <begin position="24"/>
        <end position="202"/>
    </location>
</feature>
<evidence type="ECO:0000256" key="5">
    <source>
        <dbReference type="ARBA" id="ARBA00022679"/>
    </source>
</evidence>
<feature type="region of interest" description="Disordered" evidence="9">
    <location>
        <begin position="363"/>
        <end position="401"/>
    </location>
</feature>
<feature type="compositionally biased region" description="Basic and acidic residues" evidence="9">
    <location>
        <begin position="761"/>
        <end position="784"/>
    </location>
</feature>
<name>A0ABD3QI83_9STRA</name>
<keyword evidence="6" id="KW-0949">S-adenosyl-L-methionine</keyword>
<feature type="domain" description="DUF3381" evidence="12">
    <location>
        <begin position="251"/>
        <end position="431"/>
    </location>
</feature>
<evidence type="ECO:0000256" key="8">
    <source>
        <dbReference type="SAM" id="Coils"/>
    </source>
</evidence>
<evidence type="ECO:0000259" key="10">
    <source>
        <dbReference type="Pfam" id="PF01728"/>
    </source>
</evidence>
<evidence type="ECO:0000256" key="3">
    <source>
        <dbReference type="ARBA" id="ARBA00022552"/>
    </source>
</evidence>
<dbReference type="Proteomes" id="UP001530315">
    <property type="component" value="Unassembled WGS sequence"/>
</dbReference>
<sequence>MVESKRKKFHDKDKYYRLAKEQGFRSRAAFKLTQINRKFSILQNARTVLDLCAAPGGWTQVCARSLPNSPSTTIVAVDVLPIRPMRNVIALVGDITTEKCKAAIRGTMQGTGADVVLCDGAPNVGSSYDRDAYEQNEIALHALKCATEHLGRNGTFVTKLYRSRDYSAYLWVAKQFFRSVQAVKPTASRSQSAEIFLVCQGYVAPDKIDSRMFDPRCVFEQVDGQATGGGDKSQTGERAARVNIFHKEFGKRVRSRNGYDMSELDASMRKIGCARDFLEGGSANDPIQMLSDYTGLAFFCRVCKDWKGKDEEPGPGCNCGKYLNHRLTTAEVKTCLSDLKVLNKSDFKGLLAWRDKMRAERKAMASAASPKDGGDSVAASVGGNDEDGAADSADEDEQVQSEIEKLRLRKVRERKRLKKKERELDAKRRKRAAFGMDLNAIDIPDNDKIFSLATITNAGDLEAAREVDLDKVTDDQLMGADDSDADEEDGLKLRKGGDSSDDEDEHNYSLESELDAAYNRYLSNTKDGMAKSGTKMAKRTKKLQKIKALEEAREDAEMVGNDAEGVSSDAKAYAEMLQGANDGDGDSDEDDSDDYDSDNDGNIVRDGSDKMVKSREEMSKDNSALNGETTHYESKTNSQEEEQSNPLIFKLADDPASVKTSRWFSNPLFESIENTARSASFAAAADQAADDYDAAEEEEEDAVQDLDSDNEGESRPTKKRKMQLRQSGKGTGNEDDTPTNADDIIASMPKTDKQKRHEKRLKSIERMERRNARREREAGGDGEFKVTPVTEDEDGDDMSMDGVKKKKKQLSEAEKRKHSEARALIKAGIGNTQGSSSGKDTGFEIVPSTSGGPLPVMDTRKYDSENEDYDSDDYAKTLALGTMILRKSKEKAMVDASYNRFAWNDPQDLPDWFVDDENRHYRPQLPIPPELLEKMRAKFLHLATKPIAKVAEARARKSKMAKVKLAAAKKKAEAVANSSEMSEAMKLKAISKAMRGKDASRPGKTYVVSKKGGGSKGGKGIKLVDKREKSDKRSMERAAKKNKNGKKGGLTGSKRRRHHK</sequence>
<dbReference type="GO" id="GO:0005730">
    <property type="term" value="C:nucleolus"/>
    <property type="evidence" value="ECO:0007669"/>
    <property type="project" value="UniProtKB-SubCell"/>
</dbReference>
<feature type="compositionally biased region" description="Acidic residues" evidence="9">
    <location>
        <begin position="790"/>
        <end position="799"/>
    </location>
</feature>
<feature type="domain" description="Ribosomal RNA methyltransferase SPB1-like C-terminal" evidence="11">
    <location>
        <begin position="839"/>
        <end position="1040"/>
    </location>
</feature>
<feature type="compositionally biased region" description="Acidic residues" evidence="9">
    <location>
        <begin position="688"/>
        <end position="711"/>
    </location>
</feature>
<dbReference type="InterPro" id="IPR012920">
    <property type="entry name" value="rRNA_MeTfrase_SPB1-like_C"/>
</dbReference>
<evidence type="ECO:0000256" key="2">
    <source>
        <dbReference type="ARBA" id="ARBA00022517"/>
    </source>
</evidence>
<feature type="compositionally biased region" description="Basic and acidic residues" evidence="9">
    <location>
        <begin position="606"/>
        <end position="620"/>
    </location>
</feature>
<dbReference type="GO" id="GO:0032259">
    <property type="term" value="P:methylation"/>
    <property type="evidence" value="ECO:0007669"/>
    <property type="project" value="UniProtKB-KW"/>
</dbReference>
<feature type="compositionally biased region" description="Acidic residues" evidence="9">
    <location>
        <begin position="583"/>
        <end position="599"/>
    </location>
</feature>
<comment type="subcellular location">
    <subcellularLocation>
        <location evidence="1">Nucleus</location>
        <location evidence="1">Nucleolus</location>
    </subcellularLocation>
</comment>
<feature type="region of interest" description="Disordered" evidence="9">
    <location>
        <begin position="472"/>
        <end position="508"/>
    </location>
</feature>
<evidence type="ECO:0000256" key="1">
    <source>
        <dbReference type="ARBA" id="ARBA00004604"/>
    </source>
</evidence>
<dbReference type="HAMAP" id="MF_01547">
    <property type="entry name" value="RNA_methyltr_E"/>
    <property type="match status" value="1"/>
</dbReference>
<feature type="region of interest" description="Disordered" evidence="9">
    <location>
        <begin position="992"/>
        <end position="1060"/>
    </location>
</feature>
<evidence type="ECO:0000313" key="13">
    <source>
        <dbReference type="EMBL" id="KAL3800050.1"/>
    </source>
</evidence>
<dbReference type="Gene3D" id="3.40.50.150">
    <property type="entry name" value="Vaccinia Virus protein VP39"/>
    <property type="match status" value="1"/>
</dbReference>
<comment type="caution">
    <text evidence="13">The sequence shown here is derived from an EMBL/GenBank/DDBJ whole genome shotgun (WGS) entry which is preliminary data.</text>
</comment>
<evidence type="ECO:0000256" key="4">
    <source>
        <dbReference type="ARBA" id="ARBA00022603"/>
    </source>
</evidence>
<dbReference type="FunFam" id="3.40.50.150:FF:000004">
    <property type="entry name" value="AdoMet-dependent rRNA methyltransferase SPB1"/>
    <property type="match status" value="1"/>
</dbReference>
<feature type="compositionally biased region" description="Gly residues" evidence="9">
    <location>
        <begin position="1011"/>
        <end position="1020"/>
    </location>
</feature>
<evidence type="ECO:0000256" key="7">
    <source>
        <dbReference type="ARBA" id="ARBA00023242"/>
    </source>
</evidence>
<reference evidence="13 14" key="1">
    <citation type="submission" date="2024-10" db="EMBL/GenBank/DDBJ databases">
        <title>Updated reference genomes for cyclostephanoid diatoms.</title>
        <authorList>
            <person name="Roberts W.R."/>
            <person name="Alverson A.J."/>
        </authorList>
    </citation>
    <scope>NUCLEOTIDE SEQUENCE [LARGE SCALE GENOMIC DNA]</scope>
    <source>
        <strain evidence="13 14">AJA276-08</strain>
    </source>
</reference>
<organism evidence="13 14">
    <name type="scientific">Stephanodiscus triporus</name>
    <dbReference type="NCBI Taxonomy" id="2934178"/>
    <lineage>
        <taxon>Eukaryota</taxon>
        <taxon>Sar</taxon>
        <taxon>Stramenopiles</taxon>
        <taxon>Ochrophyta</taxon>
        <taxon>Bacillariophyta</taxon>
        <taxon>Coscinodiscophyceae</taxon>
        <taxon>Thalassiosirophycidae</taxon>
        <taxon>Stephanodiscales</taxon>
        <taxon>Stephanodiscaceae</taxon>
        <taxon>Stephanodiscus</taxon>
    </lineage>
</organism>
<feature type="compositionally biased region" description="Acidic residues" evidence="9">
    <location>
        <begin position="384"/>
        <end position="399"/>
    </location>
</feature>
<proteinExistence type="inferred from homology"/>
<dbReference type="AlphaFoldDB" id="A0ABD3QI83"/>
<feature type="compositionally biased region" description="Basic and acidic residues" evidence="9">
    <location>
        <begin position="1022"/>
        <end position="1039"/>
    </location>
</feature>
<feature type="compositionally biased region" description="Polar residues" evidence="9">
    <location>
        <begin position="830"/>
        <end position="839"/>
    </location>
</feature>
<feature type="compositionally biased region" description="Basic and acidic residues" evidence="9">
    <location>
        <begin position="809"/>
        <end position="823"/>
    </location>
</feature>
<dbReference type="PANTHER" id="PTHR10920">
    <property type="entry name" value="RIBOSOMAL RNA METHYLTRANSFERASE"/>
    <property type="match status" value="1"/>
</dbReference>
<evidence type="ECO:0000256" key="9">
    <source>
        <dbReference type="SAM" id="MobiDB-lite"/>
    </source>
</evidence>
<dbReference type="GO" id="GO:0006364">
    <property type="term" value="P:rRNA processing"/>
    <property type="evidence" value="ECO:0007669"/>
    <property type="project" value="UniProtKB-KW"/>
</dbReference>
<keyword evidence="5" id="KW-0808">Transferase</keyword>
<dbReference type="InterPro" id="IPR024576">
    <property type="entry name" value="rRNA_MeTfrase_Spb1_DUF3381"/>
</dbReference>
<dbReference type="PANTHER" id="PTHR10920:SF13">
    <property type="entry name" value="PRE-RRNA 2'-O-RIBOSE RNA METHYLTRANSFERASE FTSJ3"/>
    <property type="match status" value="1"/>
</dbReference>
<keyword evidence="7" id="KW-0539">Nucleus</keyword>
<dbReference type="InterPro" id="IPR015507">
    <property type="entry name" value="rRNA-MeTfrase_E"/>
</dbReference>
<evidence type="ECO:0000313" key="14">
    <source>
        <dbReference type="Proteomes" id="UP001530315"/>
    </source>
</evidence>
<keyword evidence="14" id="KW-1185">Reference proteome</keyword>
<dbReference type="InterPro" id="IPR002877">
    <property type="entry name" value="RNA_MeTrfase_FtsJ_dom"/>
</dbReference>
<dbReference type="InterPro" id="IPR050082">
    <property type="entry name" value="RNA_methyltr_RlmE"/>
</dbReference>
<keyword evidence="8" id="KW-0175">Coiled coil</keyword>
<dbReference type="GO" id="GO:0008168">
    <property type="term" value="F:methyltransferase activity"/>
    <property type="evidence" value="ECO:0007669"/>
    <property type="project" value="UniProtKB-KW"/>
</dbReference>
<gene>
    <name evidence="13" type="ORF">ACHAW5_003698</name>
</gene>
<accession>A0ABD3QI83</accession>
<dbReference type="Pfam" id="PF01728">
    <property type="entry name" value="FtsJ"/>
    <property type="match status" value="1"/>
</dbReference>